<feature type="modified residue" description="N6-(pyridoxal phosphate)lysine" evidence="5">
    <location>
        <position position="206"/>
    </location>
</feature>
<dbReference type="InterPro" id="IPR015422">
    <property type="entry name" value="PyrdxlP-dep_Trfase_small"/>
</dbReference>
<dbReference type="SUPFAM" id="SSF53383">
    <property type="entry name" value="PLP-dependent transferases"/>
    <property type="match status" value="1"/>
</dbReference>
<dbReference type="PANTHER" id="PTHR48097">
    <property type="entry name" value="L-THREONINE ALDOLASE-RELATED"/>
    <property type="match status" value="1"/>
</dbReference>
<evidence type="ECO:0000256" key="2">
    <source>
        <dbReference type="ARBA" id="ARBA00006966"/>
    </source>
</evidence>
<evidence type="ECO:0000313" key="7">
    <source>
        <dbReference type="EMBL" id="SNS73136.1"/>
    </source>
</evidence>
<dbReference type="FunFam" id="3.90.1150.10:FF:000041">
    <property type="entry name" value="Low-specificity L-threonine aldolase"/>
    <property type="match status" value="1"/>
</dbReference>
<dbReference type="InterPro" id="IPR015421">
    <property type="entry name" value="PyrdxlP-dep_Trfase_major"/>
</dbReference>
<dbReference type="Pfam" id="PF01212">
    <property type="entry name" value="Beta_elim_lyase"/>
    <property type="match status" value="1"/>
</dbReference>
<dbReference type="CDD" id="cd06502">
    <property type="entry name" value="TA_like"/>
    <property type="match status" value="1"/>
</dbReference>
<dbReference type="Proteomes" id="UP000198356">
    <property type="component" value="Unassembled WGS sequence"/>
</dbReference>
<dbReference type="GO" id="GO:0006567">
    <property type="term" value="P:L-threonine catabolic process"/>
    <property type="evidence" value="ECO:0007669"/>
    <property type="project" value="TreeGrafter"/>
</dbReference>
<evidence type="ECO:0000256" key="5">
    <source>
        <dbReference type="PIRSR" id="PIRSR017617-1"/>
    </source>
</evidence>
<dbReference type="NCBIfam" id="NF041359">
    <property type="entry name" value="GntG_guanitoxin"/>
    <property type="match status" value="1"/>
</dbReference>
<dbReference type="Gene3D" id="3.90.1150.10">
    <property type="entry name" value="Aspartate Aminotransferase, domain 1"/>
    <property type="match status" value="1"/>
</dbReference>
<sequence length="350" mass="36989">MMNTNFAPIDLRSDTVTKPTPAMRRAMAEAEVGDDVYSEDPTINRLEARAAEIFGREAAIFVPTGTMGNQIAIRLHTRHGQEVICEARSHVLDWEMAMMAAFSGCQARTVAAPRGILTWQLIQPAIGAKIYYRAQTGLICLENTHNMAGGTVTPLPVFEEIWAGAKAAGLPLHLDGARVFNAAAALGLPVAKLTSGFDTVMFCLSKGLGAPVGSILVGSREAIAEARSVRKALGGGMRQAGILAAAGLIALEEMPARLHEDHSNARLLAEAVAGAPGASIDLEAVQTNIVIFTLDAGDAPGFVAKLKQQGVLASAINPTTVRFVTHYDVDRAACERAAALTVQELKARTV</sequence>
<gene>
    <name evidence="7" type="ORF">SAMN05421770_102101</name>
</gene>
<keyword evidence="4" id="KW-0456">Lyase</keyword>
<comment type="cofactor">
    <cofactor evidence="1">
        <name>pyridoxal 5'-phosphate</name>
        <dbReference type="ChEBI" id="CHEBI:597326"/>
    </cofactor>
</comment>
<organism evidence="7 8">
    <name type="scientific">Granulicella rosea</name>
    <dbReference type="NCBI Taxonomy" id="474952"/>
    <lineage>
        <taxon>Bacteria</taxon>
        <taxon>Pseudomonadati</taxon>
        <taxon>Acidobacteriota</taxon>
        <taxon>Terriglobia</taxon>
        <taxon>Terriglobales</taxon>
        <taxon>Acidobacteriaceae</taxon>
        <taxon>Granulicella</taxon>
    </lineage>
</organism>
<dbReference type="Gene3D" id="3.40.640.10">
    <property type="entry name" value="Type I PLP-dependent aspartate aminotransferase-like (Major domain)"/>
    <property type="match status" value="1"/>
</dbReference>
<comment type="similarity">
    <text evidence="2">Belongs to the threonine aldolase family.</text>
</comment>
<dbReference type="EMBL" id="FZOU01000002">
    <property type="protein sequence ID" value="SNS73136.1"/>
    <property type="molecule type" value="Genomic_DNA"/>
</dbReference>
<dbReference type="AlphaFoldDB" id="A0A239GV95"/>
<evidence type="ECO:0000313" key="8">
    <source>
        <dbReference type="Proteomes" id="UP000198356"/>
    </source>
</evidence>
<dbReference type="PANTHER" id="PTHR48097:SF9">
    <property type="entry name" value="L-THREONINE ALDOLASE"/>
    <property type="match status" value="1"/>
</dbReference>
<dbReference type="InterPro" id="IPR023603">
    <property type="entry name" value="Low_specificity_L-TA-like"/>
</dbReference>
<reference evidence="7 8" key="1">
    <citation type="submission" date="2017-06" db="EMBL/GenBank/DDBJ databases">
        <authorList>
            <person name="Kim H.J."/>
            <person name="Triplett B.A."/>
        </authorList>
    </citation>
    <scope>NUCLEOTIDE SEQUENCE [LARGE SCALE GENOMIC DNA]</scope>
    <source>
        <strain evidence="7 8">DSM 18704</strain>
    </source>
</reference>
<proteinExistence type="inferred from homology"/>
<protein>
    <submittedName>
        <fullName evidence="7">L-threonine aldolase</fullName>
    </submittedName>
</protein>
<accession>A0A239GV95</accession>
<dbReference type="InterPro" id="IPR001597">
    <property type="entry name" value="ArAA_b-elim_lyase/Thr_aldolase"/>
</dbReference>
<evidence type="ECO:0000256" key="3">
    <source>
        <dbReference type="ARBA" id="ARBA00022898"/>
    </source>
</evidence>
<dbReference type="GO" id="GO:0008732">
    <property type="term" value="F:L-allo-threonine aldolase activity"/>
    <property type="evidence" value="ECO:0007669"/>
    <property type="project" value="TreeGrafter"/>
</dbReference>
<dbReference type="FunFam" id="3.40.640.10:FF:000030">
    <property type="entry name" value="Low-specificity L-threonine aldolase"/>
    <property type="match status" value="1"/>
</dbReference>
<evidence type="ECO:0000256" key="4">
    <source>
        <dbReference type="ARBA" id="ARBA00023239"/>
    </source>
</evidence>
<keyword evidence="8" id="KW-1185">Reference proteome</keyword>
<name>A0A239GV95_9BACT</name>
<evidence type="ECO:0000256" key="1">
    <source>
        <dbReference type="ARBA" id="ARBA00001933"/>
    </source>
</evidence>
<dbReference type="GO" id="GO:0006545">
    <property type="term" value="P:glycine biosynthetic process"/>
    <property type="evidence" value="ECO:0007669"/>
    <property type="project" value="TreeGrafter"/>
</dbReference>
<dbReference type="InterPro" id="IPR015424">
    <property type="entry name" value="PyrdxlP-dep_Trfase"/>
</dbReference>
<dbReference type="PIRSF" id="PIRSF017617">
    <property type="entry name" value="Thr_aldolase"/>
    <property type="match status" value="1"/>
</dbReference>
<keyword evidence="3" id="KW-0663">Pyridoxal phosphate</keyword>
<feature type="domain" description="Aromatic amino acid beta-eliminating lyase/threonine aldolase" evidence="6">
    <location>
        <begin position="10"/>
        <end position="292"/>
    </location>
</feature>
<evidence type="ECO:0000259" key="6">
    <source>
        <dbReference type="Pfam" id="PF01212"/>
    </source>
</evidence>
<dbReference type="GO" id="GO:0005829">
    <property type="term" value="C:cytosol"/>
    <property type="evidence" value="ECO:0007669"/>
    <property type="project" value="TreeGrafter"/>
</dbReference>